<protein>
    <recommendedName>
        <fullName evidence="2">Transfer Agent</fullName>
    </recommendedName>
</protein>
<dbReference type="AlphaFoldDB" id="A0AA48LZQ7"/>
<accession>A0AA48LZQ7</accession>
<name>A0AA48LZQ7_9ZZZZ</name>
<sequence length="117" mass="12217">MANSKRGEIEAMLDGASYTLCLTLGALAELENGLGASDLVALAERFESNRLSARDILHIIGCGLRGAGHTLTDDQVSRMKVSGGFAAYVQIAADLLAATFGDEPETHGANPRSPQDA</sequence>
<reference evidence="1" key="1">
    <citation type="submission" date="2023-07" db="EMBL/GenBank/DDBJ databases">
        <authorList>
            <person name="Pelsma A.J. K."/>
        </authorList>
    </citation>
    <scope>NUCLEOTIDE SEQUENCE</scope>
</reference>
<evidence type="ECO:0000313" key="1">
    <source>
        <dbReference type="EMBL" id="CAJ0851726.1"/>
    </source>
</evidence>
<evidence type="ECO:0008006" key="2">
    <source>
        <dbReference type="Google" id="ProtNLM"/>
    </source>
</evidence>
<organism evidence="1">
    <name type="scientific">freshwater sediment metagenome</name>
    <dbReference type="NCBI Taxonomy" id="556182"/>
    <lineage>
        <taxon>unclassified sequences</taxon>
        <taxon>metagenomes</taxon>
        <taxon>ecological metagenomes</taxon>
    </lineage>
</organism>
<dbReference type="Pfam" id="PF11836">
    <property type="entry name" value="Phage_TAC_11"/>
    <property type="match status" value="1"/>
</dbReference>
<proteinExistence type="predicted"/>
<dbReference type="EMBL" id="OY288114">
    <property type="protein sequence ID" value="CAJ0851726.1"/>
    <property type="molecule type" value="Genomic_DNA"/>
</dbReference>
<gene>
    <name evidence="1" type="ORF">AMST5_00461</name>
</gene>
<dbReference type="InterPro" id="IPR021791">
    <property type="entry name" value="Phage_TAC_11"/>
</dbReference>